<keyword evidence="2" id="KW-1185">Reference proteome</keyword>
<sequence>MDESILMDSDIDEGAEFCDVGDDSFQFHAGLEMFDFADAISKAGGVEFAAWVTSWSSEFCEDIADCEFTGIAADELSGCQL</sequence>
<evidence type="ECO:0000313" key="1">
    <source>
        <dbReference type="EMBL" id="TWW12201.1"/>
    </source>
</evidence>
<dbReference type="AlphaFoldDB" id="A0A5C6MGX7"/>
<protein>
    <submittedName>
        <fullName evidence="1">Uncharacterized protein</fullName>
    </submittedName>
</protein>
<comment type="caution">
    <text evidence="1">The sequence shown here is derived from an EMBL/GenBank/DDBJ whole genome shotgun (WGS) entry which is preliminary data.</text>
</comment>
<reference evidence="1 2" key="2">
    <citation type="submission" date="2019-08" db="EMBL/GenBank/DDBJ databases">
        <authorList>
            <person name="Henke P."/>
        </authorList>
    </citation>
    <scope>NUCLEOTIDE SEQUENCE [LARGE SCALE GENOMIC DNA]</scope>
    <source>
        <strain evidence="1">Phe10_nw2017</strain>
    </source>
</reference>
<organism evidence="1 2">
    <name type="scientific">Planctomyces bekefii</name>
    <dbReference type="NCBI Taxonomy" id="1653850"/>
    <lineage>
        <taxon>Bacteria</taxon>
        <taxon>Pseudomonadati</taxon>
        <taxon>Planctomycetota</taxon>
        <taxon>Planctomycetia</taxon>
        <taxon>Planctomycetales</taxon>
        <taxon>Planctomycetaceae</taxon>
        <taxon>Planctomyces</taxon>
    </lineage>
</organism>
<reference evidence="1 2" key="1">
    <citation type="submission" date="2019-08" db="EMBL/GenBank/DDBJ databases">
        <title>100 year-old enigma solved: identification of Planctomyces bekefii, the type genus and species of the phylum Planctomycetes.</title>
        <authorList>
            <person name="Svetlana D.N."/>
            <person name="Overmann J."/>
        </authorList>
    </citation>
    <scope>NUCLEOTIDE SEQUENCE [LARGE SCALE GENOMIC DNA]</scope>
    <source>
        <strain evidence="1">Phe10_nw2017</strain>
    </source>
</reference>
<gene>
    <name evidence="1" type="ORF">E3A20_03060</name>
</gene>
<name>A0A5C6MGX7_9PLAN</name>
<accession>A0A5C6MGX7</accession>
<dbReference type="EMBL" id="SRHE01000031">
    <property type="protein sequence ID" value="TWW12201.1"/>
    <property type="molecule type" value="Genomic_DNA"/>
</dbReference>
<dbReference type="Proteomes" id="UP000321083">
    <property type="component" value="Unassembled WGS sequence"/>
</dbReference>
<proteinExistence type="predicted"/>
<evidence type="ECO:0000313" key="2">
    <source>
        <dbReference type="Proteomes" id="UP000321083"/>
    </source>
</evidence>